<gene>
    <name evidence="2" type="ORF">RJ641_010560</name>
</gene>
<dbReference type="AlphaFoldDB" id="A0AAN8Z6K1"/>
<reference evidence="2 3" key="1">
    <citation type="submission" date="2023-12" db="EMBL/GenBank/DDBJ databases">
        <title>A high-quality genome assembly for Dillenia turbinata (Dilleniales).</title>
        <authorList>
            <person name="Chanderbali A."/>
        </authorList>
    </citation>
    <scope>NUCLEOTIDE SEQUENCE [LARGE SCALE GENOMIC DNA]</scope>
    <source>
        <strain evidence="2">LSX21</strain>
        <tissue evidence="2">Leaf</tissue>
    </source>
</reference>
<feature type="region of interest" description="Disordered" evidence="1">
    <location>
        <begin position="1"/>
        <end position="22"/>
    </location>
</feature>
<feature type="compositionally biased region" description="Polar residues" evidence="1">
    <location>
        <begin position="43"/>
        <end position="75"/>
    </location>
</feature>
<sequence length="91" mass="9982">MTANPDKRGNGLPITGFSEEEEEEAEKKLYTVRTIHYLSSMTALQKSKPSNPTAQNSSSPAPTDLLRSTAQNFQPDPTALRSRPPISIPKL</sequence>
<protein>
    <submittedName>
        <fullName evidence="2">Uncharacterized protein</fullName>
    </submittedName>
</protein>
<accession>A0AAN8Z6K1</accession>
<comment type="caution">
    <text evidence="2">The sequence shown here is derived from an EMBL/GenBank/DDBJ whole genome shotgun (WGS) entry which is preliminary data.</text>
</comment>
<proteinExistence type="predicted"/>
<dbReference type="Proteomes" id="UP001370490">
    <property type="component" value="Unassembled WGS sequence"/>
</dbReference>
<evidence type="ECO:0000256" key="1">
    <source>
        <dbReference type="SAM" id="MobiDB-lite"/>
    </source>
</evidence>
<feature type="region of interest" description="Disordered" evidence="1">
    <location>
        <begin position="43"/>
        <end position="91"/>
    </location>
</feature>
<evidence type="ECO:0000313" key="2">
    <source>
        <dbReference type="EMBL" id="KAK6924360.1"/>
    </source>
</evidence>
<organism evidence="2 3">
    <name type="scientific">Dillenia turbinata</name>
    <dbReference type="NCBI Taxonomy" id="194707"/>
    <lineage>
        <taxon>Eukaryota</taxon>
        <taxon>Viridiplantae</taxon>
        <taxon>Streptophyta</taxon>
        <taxon>Embryophyta</taxon>
        <taxon>Tracheophyta</taxon>
        <taxon>Spermatophyta</taxon>
        <taxon>Magnoliopsida</taxon>
        <taxon>eudicotyledons</taxon>
        <taxon>Gunneridae</taxon>
        <taxon>Pentapetalae</taxon>
        <taxon>Dilleniales</taxon>
        <taxon>Dilleniaceae</taxon>
        <taxon>Dillenia</taxon>
    </lineage>
</organism>
<name>A0AAN8Z6K1_9MAGN</name>
<dbReference type="EMBL" id="JBAMMX010000017">
    <property type="protein sequence ID" value="KAK6924360.1"/>
    <property type="molecule type" value="Genomic_DNA"/>
</dbReference>
<evidence type="ECO:0000313" key="3">
    <source>
        <dbReference type="Proteomes" id="UP001370490"/>
    </source>
</evidence>
<keyword evidence="3" id="KW-1185">Reference proteome</keyword>